<dbReference type="Pfam" id="PF05901">
    <property type="entry name" value="Excalibur"/>
    <property type="match status" value="1"/>
</dbReference>
<dbReference type="Gene3D" id="2.40.50.140">
    <property type="entry name" value="Nucleic acid-binding proteins"/>
    <property type="match status" value="1"/>
</dbReference>
<dbReference type="RefSeq" id="WP_046518443.1">
    <property type="nucleotide sequence ID" value="NZ_LAVS01000002.1"/>
</dbReference>
<dbReference type="InterPro" id="IPR012340">
    <property type="entry name" value="NA-bd_OB-fold"/>
</dbReference>
<dbReference type="EMBL" id="RRCF01000004">
    <property type="protein sequence ID" value="RRJ19486.1"/>
    <property type="molecule type" value="Genomic_DNA"/>
</dbReference>
<comment type="caution">
    <text evidence="2">The sequence shown here is derived from an EMBL/GenBank/DDBJ whole genome shotgun (WGS) entry which is preliminary data.</text>
</comment>
<accession>A0A3P3QE61</accession>
<dbReference type="Proteomes" id="UP000276260">
    <property type="component" value="Unassembled WGS sequence"/>
</dbReference>
<evidence type="ECO:0000313" key="3">
    <source>
        <dbReference type="Proteomes" id="UP000276260"/>
    </source>
</evidence>
<dbReference type="AlphaFoldDB" id="A0A3P3QE61"/>
<dbReference type="InterPro" id="IPR008613">
    <property type="entry name" value="Excalibur_Ca-bd_domain"/>
</dbReference>
<reference evidence="2 3" key="1">
    <citation type="submission" date="2018-11" db="EMBL/GenBank/DDBJ databases">
        <title>Draft genome analysis of Rheinheimera mesophila isolated from an industrial waste site.</title>
        <authorList>
            <person name="Yu Q."/>
            <person name="Qi Y."/>
            <person name="Zhang H."/>
            <person name="Lu Y."/>
            <person name="Pu J."/>
        </authorList>
    </citation>
    <scope>NUCLEOTIDE SEQUENCE [LARGE SCALE GENOMIC DNA]</scope>
    <source>
        <strain evidence="2 3">IITR13</strain>
    </source>
</reference>
<proteinExistence type="predicted"/>
<gene>
    <name evidence="2" type="ORF">EIK76_13600</name>
</gene>
<evidence type="ECO:0000259" key="1">
    <source>
        <dbReference type="Pfam" id="PF05901"/>
    </source>
</evidence>
<dbReference type="SUPFAM" id="SSF50249">
    <property type="entry name" value="Nucleic acid-binding proteins"/>
    <property type="match status" value="1"/>
</dbReference>
<dbReference type="OrthoDB" id="72963at2"/>
<feature type="domain" description="Excalibur calcium-binding" evidence="1">
    <location>
        <begin position="158"/>
        <end position="191"/>
    </location>
</feature>
<protein>
    <recommendedName>
        <fullName evidence="1">Excalibur calcium-binding domain-containing protein</fullName>
    </recommendedName>
</protein>
<organism evidence="2 3">
    <name type="scientific">Rheinheimera mesophila</name>
    <dbReference type="NCBI Taxonomy" id="1547515"/>
    <lineage>
        <taxon>Bacteria</taxon>
        <taxon>Pseudomonadati</taxon>
        <taxon>Pseudomonadota</taxon>
        <taxon>Gammaproteobacteria</taxon>
        <taxon>Chromatiales</taxon>
        <taxon>Chromatiaceae</taxon>
        <taxon>Rheinheimera</taxon>
    </lineage>
</organism>
<name>A0A3P3QE61_9GAMM</name>
<keyword evidence="3" id="KW-1185">Reference proteome</keyword>
<evidence type="ECO:0000313" key="2">
    <source>
        <dbReference type="EMBL" id="RRJ19486.1"/>
    </source>
</evidence>
<sequence length="200" mass="22174">MLHQGKLKDWSSTQGRGFIQRDKAGPDISISSSGFRKKPAVLNDGDSIFFQIEVDSDGKLRAVAAYKAGQHFAPAPELKKPTLLSLPMQRLLSVLVTLSILAWLGYQSLYLFRAEASLPAVALQQSSELPNPTVLADNPVWPPVLPRSDVEFQCEGKRYCSEMRSCEEAKFYLNNCPDVMLDGNKDGVPCERQHCGRGDF</sequence>